<sequence>MSGHRRIGLFVAAAAGLCGLVGLAPTASASGASAWNGQYLLTFSANQKTGTSAVARQPEYAQRASYSFTSSCSTGVCVATVANPPAPKNQYMPRSVQYTWNGSQWVQQTSGNFDCLLVNGAVEHDPAKSVTVYTPAANGALTGVSRTVILSGACRGNVDMPVSATPVQPEVV</sequence>
<dbReference type="STRING" id="53376.BST25_12815"/>
<organism evidence="2 3">
    <name type="scientific">Mycobacterium heidelbergense</name>
    <dbReference type="NCBI Taxonomy" id="53376"/>
    <lineage>
        <taxon>Bacteria</taxon>
        <taxon>Bacillati</taxon>
        <taxon>Actinomycetota</taxon>
        <taxon>Actinomycetes</taxon>
        <taxon>Mycobacteriales</taxon>
        <taxon>Mycobacteriaceae</taxon>
        <taxon>Mycobacterium</taxon>
        <taxon>Mycobacterium simiae complex</taxon>
    </lineage>
</organism>
<dbReference type="EMBL" id="MVHR01000016">
    <property type="protein sequence ID" value="ORA73269.1"/>
    <property type="molecule type" value="Genomic_DNA"/>
</dbReference>
<name>A0A1X0DM88_MYCHE</name>
<dbReference type="Proteomes" id="UP000192566">
    <property type="component" value="Unassembled WGS sequence"/>
</dbReference>
<dbReference type="AlphaFoldDB" id="A0A1X0DM88"/>
<protein>
    <recommendedName>
        <fullName evidence="4">Secreted protein</fullName>
    </recommendedName>
</protein>
<feature type="signal peptide" evidence="1">
    <location>
        <begin position="1"/>
        <end position="29"/>
    </location>
</feature>
<dbReference type="OrthoDB" id="4459650at2"/>
<evidence type="ECO:0008006" key="4">
    <source>
        <dbReference type="Google" id="ProtNLM"/>
    </source>
</evidence>
<keyword evidence="3" id="KW-1185">Reference proteome</keyword>
<dbReference type="RefSeq" id="WP_083074472.1">
    <property type="nucleotide sequence ID" value="NZ_AP022615.1"/>
</dbReference>
<evidence type="ECO:0000313" key="3">
    <source>
        <dbReference type="Proteomes" id="UP000192566"/>
    </source>
</evidence>
<evidence type="ECO:0000256" key="1">
    <source>
        <dbReference type="SAM" id="SignalP"/>
    </source>
</evidence>
<comment type="caution">
    <text evidence="2">The sequence shown here is derived from an EMBL/GenBank/DDBJ whole genome shotgun (WGS) entry which is preliminary data.</text>
</comment>
<accession>A0A1X0DM88</accession>
<keyword evidence="1" id="KW-0732">Signal</keyword>
<proteinExistence type="predicted"/>
<feature type="chain" id="PRO_5012303871" description="Secreted protein" evidence="1">
    <location>
        <begin position="30"/>
        <end position="172"/>
    </location>
</feature>
<reference evidence="2 3" key="1">
    <citation type="submission" date="2017-02" db="EMBL/GenBank/DDBJ databases">
        <title>The new phylogeny of genus Mycobacterium.</title>
        <authorList>
            <person name="Tortoli E."/>
            <person name="Trovato A."/>
            <person name="Cirillo D.M."/>
        </authorList>
    </citation>
    <scope>NUCLEOTIDE SEQUENCE [LARGE SCALE GENOMIC DNA]</scope>
    <source>
        <strain evidence="2 3">DSM 44471</strain>
    </source>
</reference>
<gene>
    <name evidence="2" type="ORF">BST25_12815</name>
</gene>
<evidence type="ECO:0000313" key="2">
    <source>
        <dbReference type="EMBL" id="ORA73269.1"/>
    </source>
</evidence>